<dbReference type="InterPro" id="IPR032710">
    <property type="entry name" value="NTF2-like_dom_sf"/>
</dbReference>
<dbReference type="EMBL" id="RBIR01000002">
    <property type="protein sequence ID" value="RKR20435.1"/>
    <property type="molecule type" value="Genomic_DNA"/>
</dbReference>
<dbReference type="SUPFAM" id="SSF54427">
    <property type="entry name" value="NTF2-like"/>
    <property type="match status" value="1"/>
</dbReference>
<protein>
    <submittedName>
        <fullName evidence="2">SnoaL-like protein</fullName>
    </submittedName>
</protein>
<evidence type="ECO:0000259" key="1">
    <source>
        <dbReference type="Pfam" id="PF12680"/>
    </source>
</evidence>
<dbReference type="AlphaFoldDB" id="A0A495ETW6"/>
<dbReference type="Gene3D" id="3.10.450.50">
    <property type="match status" value="1"/>
</dbReference>
<feature type="domain" description="SnoaL-like" evidence="1">
    <location>
        <begin position="11"/>
        <end position="103"/>
    </location>
</feature>
<accession>A0A495ETW6</accession>
<gene>
    <name evidence="2" type="ORF">C8D78_1070</name>
</gene>
<dbReference type="OrthoDB" id="4979083at2"/>
<comment type="caution">
    <text evidence="2">The sequence shown here is derived from an EMBL/GenBank/DDBJ whole genome shotgun (WGS) entry which is preliminary data.</text>
</comment>
<reference evidence="2 3" key="1">
    <citation type="submission" date="2018-10" db="EMBL/GenBank/DDBJ databases">
        <title>Genomic Encyclopedia of Type Strains, Phase IV (KMG-IV): sequencing the most valuable type-strain genomes for metagenomic binning, comparative biology and taxonomic classification.</title>
        <authorList>
            <person name="Goeker M."/>
        </authorList>
    </citation>
    <scope>NUCLEOTIDE SEQUENCE [LARGE SCALE GENOMIC DNA]</scope>
    <source>
        <strain evidence="2 3">DSM 25586</strain>
    </source>
</reference>
<evidence type="ECO:0000313" key="2">
    <source>
        <dbReference type="EMBL" id="RKR20435.1"/>
    </source>
</evidence>
<evidence type="ECO:0000313" key="3">
    <source>
        <dbReference type="Proteomes" id="UP000276055"/>
    </source>
</evidence>
<dbReference type="Pfam" id="PF12680">
    <property type="entry name" value="SnoaL_2"/>
    <property type="match status" value="1"/>
</dbReference>
<name>A0A495ETW6_9MICC</name>
<sequence length="128" mass="14190">MPDACVEGIARSYIQAVGSHNMDTLDTFLDEDLVATFAGTVLDKAGWMAALKRLLPVLVRNEIREVFTDRDRACIVYDFVTDTAAGAVRCIELLTITADKIREIELVLDRIAFAPVNESLKARIPPPR</sequence>
<dbReference type="Proteomes" id="UP000276055">
    <property type="component" value="Unassembled WGS sequence"/>
</dbReference>
<dbReference type="RefSeq" id="WP_120950901.1">
    <property type="nucleotide sequence ID" value="NZ_RBIR01000002.1"/>
</dbReference>
<organism evidence="2 3">
    <name type="scientific">Arthrobacter oryzae</name>
    <dbReference type="NCBI Taxonomy" id="409290"/>
    <lineage>
        <taxon>Bacteria</taxon>
        <taxon>Bacillati</taxon>
        <taxon>Actinomycetota</taxon>
        <taxon>Actinomycetes</taxon>
        <taxon>Micrococcales</taxon>
        <taxon>Micrococcaceae</taxon>
        <taxon>Arthrobacter</taxon>
    </lineage>
</organism>
<proteinExistence type="predicted"/>
<dbReference type="InterPro" id="IPR037401">
    <property type="entry name" value="SnoaL-like"/>
</dbReference>